<organism evidence="3 4">
    <name type="scientific">Candidatus Dactylopiibacterium carminicum</name>
    <dbReference type="NCBI Taxonomy" id="857335"/>
    <lineage>
        <taxon>Bacteria</taxon>
        <taxon>Pseudomonadati</taxon>
        <taxon>Pseudomonadota</taxon>
        <taxon>Betaproteobacteria</taxon>
        <taxon>Rhodocyclales</taxon>
        <taxon>Rhodocyclaceae</taxon>
        <taxon>Candidatus Dactylopiibacterium</taxon>
    </lineage>
</organism>
<dbReference type="GO" id="GO:0006935">
    <property type="term" value="P:chemotaxis"/>
    <property type="evidence" value="ECO:0007669"/>
    <property type="project" value="InterPro"/>
</dbReference>
<evidence type="ECO:0000313" key="3">
    <source>
        <dbReference type="EMBL" id="PAS93195.1"/>
    </source>
</evidence>
<dbReference type="Proteomes" id="UP000623509">
    <property type="component" value="Unassembled WGS sequence"/>
</dbReference>
<dbReference type="InterPro" id="IPR002545">
    <property type="entry name" value="CheW-lke_dom"/>
</dbReference>
<protein>
    <recommendedName>
        <fullName evidence="1">CheW-like domain-containing protein</fullName>
    </recommendedName>
</protein>
<dbReference type="Pfam" id="PF01584">
    <property type="entry name" value="CheW"/>
    <property type="match status" value="1"/>
</dbReference>
<comment type="caution">
    <text evidence="3">The sequence shown here is derived from an EMBL/GenBank/DDBJ whole genome shotgun (WGS) entry which is preliminary data.</text>
</comment>
<evidence type="ECO:0000313" key="4">
    <source>
        <dbReference type="Proteomes" id="UP000216107"/>
    </source>
</evidence>
<dbReference type="SUPFAM" id="SSF50341">
    <property type="entry name" value="CheW-like"/>
    <property type="match status" value="1"/>
</dbReference>
<name>A0A272ESW3_9RHOO</name>
<accession>A0A272ESW3</accession>
<dbReference type="CDD" id="cd18773">
    <property type="entry name" value="PDC1_HK_sensor"/>
    <property type="match status" value="1"/>
</dbReference>
<dbReference type="InterPro" id="IPR036061">
    <property type="entry name" value="CheW-like_dom_sf"/>
</dbReference>
<evidence type="ECO:0000313" key="2">
    <source>
        <dbReference type="EMBL" id="KAF7600736.1"/>
    </source>
</evidence>
<keyword evidence="5" id="KW-1185">Reference proteome</keyword>
<dbReference type="SMART" id="SM00260">
    <property type="entry name" value="CheW"/>
    <property type="match status" value="1"/>
</dbReference>
<dbReference type="EMBL" id="NMRN01000021">
    <property type="protein sequence ID" value="PAS93195.1"/>
    <property type="molecule type" value="Genomic_DNA"/>
</dbReference>
<reference evidence="2 5" key="1">
    <citation type="submission" date="2016-08" db="EMBL/GenBank/DDBJ databases">
        <title>Candidatus Dactylopiibacterium carminicum genome sequence.</title>
        <authorList>
            <person name="Ramirez-Puebla S.T."/>
            <person name="Ormeno-Orrillo E."/>
            <person name="Vera-Ponce De Leon A."/>
            <person name="Luis L."/>
            <person name="Sanchez-Flores A."/>
            <person name="Monica R."/>
            <person name="Martinez-Romero E."/>
        </authorList>
    </citation>
    <scope>NUCLEOTIDE SEQUENCE [LARGE SCALE GENOMIC DNA]</scope>
    <source>
        <strain evidence="2">END1</strain>
    </source>
</reference>
<dbReference type="GO" id="GO:0007165">
    <property type="term" value="P:signal transduction"/>
    <property type="evidence" value="ECO:0007669"/>
    <property type="project" value="InterPro"/>
</dbReference>
<dbReference type="Gene3D" id="2.40.50.180">
    <property type="entry name" value="CheA-289, Domain 4"/>
    <property type="match status" value="1"/>
</dbReference>
<dbReference type="EMBL" id="MDUX01000002">
    <property type="protein sequence ID" value="KAF7600736.1"/>
    <property type="molecule type" value="Genomic_DNA"/>
</dbReference>
<evidence type="ECO:0000259" key="1">
    <source>
        <dbReference type="SMART" id="SM00260"/>
    </source>
</evidence>
<proteinExistence type="predicted"/>
<dbReference type="Gene3D" id="3.30.450.20">
    <property type="entry name" value="PAS domain"/>
    <property type="match status" value="1"/>
</dbReference>
<dbReference type="Gene3D" id="2.30.30.40">
    <property type="entry name" value="SH3 Domains"/>
    <property type="match status" value="1"/>
</dbReference>
<gene>
    <name evidence="2" type="ORF">BGI27_01150</name>
    <name evidence="3" type="ORF">CGU29_08710</name>
</gene>
<evidence type="ECO:0000313" key="5">
    <source>
        <dbReference type="Proteomes" id="UP000623509"/>
    </source>
</evidence>
<reference evidence="3 4" key="2">
    <citation type="submission" date="2017-07" db="EMBL/GenBank/DDBJ databases">
        <title>Candidatus Dactylopiibacterium carminicum, a nitrogen-fixing symbiont of the cochineal insect Dactylopius coccus and Dactylopius opuntiae (Hemiptera: Coccoidea: Dactylopiidae).</title>
        <authorList>
            <person name="Vera A."/>
        </authorList>
    </citation>
    <scope>NUCLEOTIDE SEQUENCE [LARGE SCALE GENOMIC DNA]</scope>
    <source>
        <strain evidence="3 4">NFDCM</strain>
    </source>
</reference>
<dbReference type="AlphaFoldDB" id="A0A272ESW3"/>
<dbReference type="Proteomes" id="UP000216107">
    <property type="component" value="Unassembled WGS sequence"/>
</dbReference>
<sequence length="847" mass="92749">MKSMQNATLSRLGVSWDVIGRIADAVLSHRASRILNMIRSTRDEFLTLENALQSELDAAVYKNALLLLRFRACQAVDILFRNLYERTADIGYLSQDADIRHFVTTGGVGGRETIRHRLSEYAQKYSVYRDVVIFATTGEVLARLDAQAPGARSADAFLARALAGAEYVEAFGTFDFLDGARNLVYAQAIRDDQGAAIGVLALVFRFENEMEGIFRDLGAVGMSFMCLSDASGRILASSDETYLEPGKRIPIVEEESGREVSFMGRRFFMVSHRGRPYQSHRGPAWYGHALVPKEYLGETGIRELSDGTLGDVLGYVDVLCPALRSILDSANRVNTALRIVVWNGSVEAIHDHEASREPLKAVLRQIQQAGAETAQAFSDAIGNLITMEVSSYLRTGSDLARLAGNIMDRNLYERSDDCRWWALTSELRAILADPGRGVEDVRRLEGILAEINALYTVYTRLFVFDTAGRVVAASNLHGDNIALRGDMLTDGWVKQTLALTQTRQYVVSPFEPTRLYGGFPSYVYAAAIRSPAHEGEVVGGIGIVFDAGPEFRRMLDDCVPDFAGAYALYVERDSRRVIAGSSGSGLGIGEVVPLDPAFFELMPGQSREALTVFRGQYNVVAAVATNGYREYKTTGDYSNPVISLVVLPIGDPPAASTVRSLLDDQRHEEGRVVEPAHFATVLVAGERYALPAVSVCETITAEGLTPPSMEASPYLAGSAVYRDSTAGGNNMVVHLTVLDARRFFRRGAEQGTGDYIVVIRVQGKLMGLRVDAIDTVITVDAKRIGRANLLAHEQYGFSHEAILPLPESEGVRPILVLDEVFMLRLVESFSALNAQGEPQTPVVRTAQ</sequence>
<feature type="domain" description="CheW-like" evidence="1">
    <location>
        <begin position="673"/>
        <end position="823"/>
    </location>
</feature>